<dbReference type="RefSeq" id="WP_091774075.1">
    <property type="nucleotide sequence ID" value="NZ_FOES01000023.1"/>
</dbReference>
<feature type="DNA-binding region" description="H-T-H motif" evidence="3">
    <location>
        <begin position="32"/>
        <end position="51"/>
    </location>
</feature>
<dbReference type="PROSITE" id="PS50977">
    <property type="entry name" value="HTH_TETR_2"/>
    <property type="match status" value="1"/>
</dbReference>
<sequence>MNKRQHKASLTKKKISDAAIKLFEEKGFRNVTVDEIVQITGTSKGAFYTHFKSKHEVFLNKFKEIDRYYEDVLLDIIEQEETSSNKLKVFLKLQMKYIQEDLGWDITRTIYENELDPSRESYFLMEDRPLYRILNNIFVEGQKNGEFRNDITASEMVTVCLRVMRGLLYDWSINEGSYSLEEEQELLFFTMIRGLSSN</sequence>
<dbReference type="OrthoDB" id="9814200at2"/>
<evidence type="ECO:0000313" key="5">
    <source>
        <dbReference type="EMBL" id="SEQ70964.1"/>
    </source>
</evidence>
<protein>
    <submittedName>
        <fullName evidence="5">Transcriptional regulator, TetR family</fullName>
    </submittedName>
</protein>
<keyword evidence="2 3" id="KW-0238">DNA-binding</keyword>
<evidence type="ECO:0000256" key="3">
    <source>
        <dbReference type="PROSITE-ProRule" id="PRU00335"/>
    </source>
</evidence>
<evidence type="ECO:0000259" key="4">
    <source>
        <dbReference type="PROSITE" id="PS50977"/>
    </source>
</evidence>
<dbReference type="Pfam" id="PF00440">
    <property type="entry name" value="TetR_N"/>
    <property type="match status" value="1"/>
</dbReference>
<keyword evidence="6" id="KW-1185">Reference proteome</keyword>
<dbReference type="InterPro" id="IPR009057">
    <property type="entry name" value="Homeodomain-like_sf"/>
</dbReference>
<proteinExistence type="predicted"/>
<evidence type="ECO:0000256" key="2">
    <source>
        <dbReference type="ARBA" id="ARBA00023125"/>
    </source>
</evidence>
<organism evidence="5 6">
    <name type="scientific">Piscibacillus halophilus</name>
    <dbReference type="NCBI Taxonomy" id="571933"/>
    <lineage>
        <taxon>Bacteria</taxon>
        <taxon>Bacillati</taxon>
        <taxon>Bacillota</taxon>
        <taxon>Bacilli</taxon>
        <taxon>Bacillales</taxon>
        <taxon>Bacillaceae</taxon>
        <taxon>Piscibacillus</taxon>
    </lineage>
</organism>
<evidence type="ECO:0000256" key="1">
    <source>
        <dbReference type="ARBA" id="ARBA00022491"/>
    </source>
</evidence>
<dbReference type="PANTHER" id="PTHR43479:SF11">
    <property type="entry name" value="ACREF_ENVCD OPERON REPRESSOR-RELATED"/>
    <property type="match status" value="1"/>
</dbReference>
<gene>
    <name evidence="5" type="ORF">SAMN05216362_12335</name>
</gene>
<dbReference type="PANTHER" id="PTHR43479">
    <property type="entry name" value="ACREF/ENVCD OPERON REPRESSOR-RELATED"/>
    <property type="match status" value="1"/>
</dbReference>
<feature type="domain" description="HTH tetR-type" evidence="4">
    <location>
        <begin position="9"/>
        <end position="69"/>
    </location>
</feature>
<keyword evidence="1" id="KW-0678">Repressor</keyword>
<dbReference type="GO" id="GO:0003677">
    <property type="term" value="F:DNA binding"/>
    <property type="evidence" value="ECO:0007669"/>
    <property type="project" value="UniProtKB-UniRule"/>
</dbReference>
<dbReference type="PRINTS" id="PR00455">
    <property type="entry name" value="HTHTETR"/>
</dbReference>
<dbReference type="AlphaFoldDB" id="A0A1H9I8S0"/>
<name>A0A1H9I8S0_9BACI</name>
<dbReference type="InterPro" id="IPR050624">
    <property type="entry name" value="HTH-type_Tx_Regulator"/>
</dbReference>
<dbReference type="SUPFAM" id="SSF48498">
    <property type="entry name" value="Tetracyclin repressor-like, C-terminal domain"/>
    <property type="match status" value="1"/>
</dbReference>
<dbReference type="SUPFAM" id="SSF46689">
    <property type="entry name" value="Homeodomain-like"/>
    <property type="match status" value="1"/>
</dbReference>
<dbReference type="InterPro" id="IPR036271">
    <property type="entry name" value="Tet_transcr_reg_TetR-rel_C_sf"/>
</dbReference>
<dbReference type="EMBL" id="FOES01000023">
    <property type="protein sequence ID" value="SEQ70964.1"/>
    <property type="molecule type" value="Genomic_DNA"/>
</dbReference>
<dbReference type="Gene3D" id="1.10.357.10">
    <property type="entry name" value="Tetracycline Repressor, domain 2"/>
    <property type="match status" value="1"/>
</dbReference>
<reference evidence="5 6" key="1">
    <citation type="submission" date="2016-10" db="EMBL/GenBank/DDBJ databases">
        <authorList>
            <person name="de Groot N.N."/>
        </authorList>
    </citation>
    <scope>NUCLEOTIDE SEQUENCE [LARGE SCALE GENOMIC DNA]</scope>
    <source>
        <strain evidence="5 6">DSM 21633</strain>
    </source>
</reference>
<dbReference type="Proteomes" id="UP000199427">
    <property type="component" value="Unassembled WGS sequence"/>
</dbReference>
<evidence type="ECO:0000313" key="6">
    <source>
        <dbReference type="Proteomes" id="UP000199427"/>
    </source>
</evidence>
<dbReference type="InterPro" id="IPR001647">
    <property type="entry name" value="HTH_TetR"/>
</dbReference>
<dbReference type="STRING" id="571933.SAMN05216362_12335"/>
<accession>A0A1H9I8S0</accession>